<protein>
    <submittedName>
        <fullName evidence="2">Uncharacterized protein</fullName>
    </submittedName>
</protein>
<dbReference type="EMBL" id="JADBJN010000002">
    <property type="protein sequence ID" value="KAG5676383.1"/>
    <property type="molecule type" value="Genomic_DNA"/>
</dbReference>
<accession>A0A9J6C2Z4</accession>
<keyword evidence="3" id="KW-1185">Reference proteome</keyword>
<feature type="signal peptide" evidence="1">
    <location>
        <begin position="1"/>
        <end position="19"/>
    </location>
</feature>
<organism evidence="2 3">
    <name type="scientific">Polypedilum vanderplanki</name>
    <name type="common">Sleeping chironomid midge</name>
    <dbReference type="NCBI Taxonomy" id="319348"/>
    <lineage>
        <taxon>Eukaryota</taxon>
        <taxon>Metazoa</taxon>
        <taxon>Ecdysozoa</taxon>
        <taxon>Arthropoda</taxon>
        <taxon>Hexapoda</taxon>
        <taxon>Insecta</taxon>
        <taxon>Pterygota</taxon>
        <taxon>Neoptera</taxon>
        <taxon>Endopterygota</taxon>
        <taxon>Diptera</taxon>
        <taxon>Nematocera</taxon>
        <taxon>Chironomoidea</taxon>
        <taxon>Chironomidae</taxon>
        <taxon>Chironominae</taxon>
        <taxon>Polypedilum</taxon>
        <taxon>Polypedilum</taxon>
    </lineage>
</organism>
<evidence type="ECO:0000256" key="1">
    <source>
        <dbReference type="SAM" id="SignalP"/>
    </source>
</evidence>
<reference evidence="2" key="1">
    <citation type="submission" date="2021-03" db="EMBL/GenBank/DDBJ databases">
        <title>Chromosome level genome of the anhydrobiotic midge Polypedilum vanderplanki.</title>
        <authorList>
            <person name="Yoshida Y."/>
            <person name="Kikawada T."/>
            <person name="Gusev O."/>
        </authorList>
    </citation>
    <scope>NUCLEOTIDE SEQUENCE</scope>
    <source>
        <strain evidence="2">NIAS01</strain>
        <tissue evidence="2">Whole body or cell culture</tissue>
    </source>
</reference>
<dbReference type="Proteomes" id="UP001107558">
    <property type="component" value="Chromosome 2"/>
</dbReference>
<feature type="chain" id="PRO_5039901060" evidence="1">
    <location>
        <begin position="20"/>
        <end position="223"/>
    </location>
</feature>
<gene>
    <name evidence="2" type="ORF">PVAND_006224</name>
</gene>
<keyword evidence="1" id="KW-0732">Signal</keyword>
<proteinExistence type="predicted"/>
<sequence length="223" mass="25317">MKVTFIVLVLALFGGQVLSSKVSKPEFLTEKSCDPSYMYIVKTKPAQTLKPEWWFGKEKFTTYKLISIPDFFGKKLDLPEELIVDKTNTTKLIPSVFDISFKNSLNISINPRKPLRVPLTVCERSILVEGQAKHCKTIHNNGTFWVKLSDHKFFLYKTFLILNQNKIYGCNVCEIVLSPNDTINLVSGNYSYTAPASATNQTYPKLIPIKIVKDLFKNAIGLK</sequence>
<name>A0A9J6C2Z4_POLVA</name>
<dbReference type="AlphaFoldDB" id="A0A9J6C2Z4"/>
<evidence type="ECO:0000313" key="2">
    <source>
        <dbReference type="EMBL" id="KAG5676383.1"/>
    </source>
</evidence>
<evidence type="ECO:0000313" key="3">
    <source>
        <dbReference type="Proteomes" id="UP001107558"/>
    </source>
</evidence>
<comment type="caution">
    <text evidence="2">The sequence shown here is derived from an EMBL/GenBank/DDBJ whole genome shotgun (WGS) entry which is preliminary data.</text>
</comment>